<dbReference type="InterPro" id="IPR015424">
    <property type="entry name" value="PyrdxlP-dep_Trfase"/>
</dbReference>
<dbReference type="STRING" id="180088.A0A1J8QB60"/>
<keyword evidence="3" id="KW-0032">Aminotransferase</keyword>
<protein>
    <recommendedName>
        <fullName evidence="9">Aminotransferase class I/classII domain-containing protein</fullName>
    </recommendedName>
</protein>
<dbReference type="InterPro" id="IPR050859">
    <property type="entry name" value="Class-I_PLP-dep_aminotransf"/>
</dbReference>
<dbReference type="Proteomes" id="UP000183567">
    <property type="component" value="Unassembled WGS sequence"/>
</dbReference>
<proteinExistence type="inferred from homology"/>
<name>A0A1J8QB60_9AGAM</name>
<reference evidence="7 8" key="1">
    <citation type="submission" date="2016-03" db="EMBL/GenBank/DDBJ databases">
        <title>Comparative genomics of the ectomycorrhizal sister species Rhizopogon vinicolor and Rhizopogon vesiculosus (Basidiomycota: Boletales) reveals a divergence of the mating type B locus.</title>
        <authorList>
            <person name="Mujic A.B."/>
            <person name="Kuo A."/>
            <person name="Tritt A."/>
            <person name="Lipzen A."/>
            <person name="Chen C."/>
            <person name="Johnson J."/>
            <person name="Sharma A."/>
            <person name="Barry K."/>
            <person name="Grigoriev I.V."/>
            <person name="Spatafora J.W."/>
        </authorList>
    </citation>
    <scope>NUCLEOTIDE SEQUENCE [LARGE SCALE GENOMIC DNA]</scope>
    <source>
        <strain evidence="7 8">AM-OR11-056</strain>
    </source>
</reference>
<evidence type="ECO:0000256" key="1">
    <source>
        <dbReference type="ARBA" id="ARBA00001933"/>
    </source>
</evidence>
<keyword evidence="8" id="KW-1185">Reference proteome</keyword>
<evidence type="ECO:0000256" key="5">
    <source>
        <dbReference type="ARBA" id="ARBA00022898"/>
    </source>
</evidence>
<dbReference type="Gene3D" id="3.40.640.10">
    <property type="entry name" value="Type I PLP-dependent aspartate aminotransferase-like (Major domain)"/>
    <property type="match status" value="1"/>
</dbReference>
<keyword evidence="4" id="KW-0808">Transferase</keyword>
<evidence type="ECO:0000256" key="6">
    <source>
        <dbReference type="SAM" id="MobiDB-lite"/>
    </source>
</evidence>
<evidence type="ECO:0000256" key="3">
    <source>
        <dbReference type="ARBA" id="ARBA00022576"/>
    </source>
</evidence>
<gene>
    <name evidence="7" type="ORF">AZE42_06186</name>
</gene>
<evidence type="ECO:0000256" key="2">
    <source>
        <dbReference type="ARBA" id="ARBA00007441"/>
    </source>
</evidence>
<dbReference type="InterPro" id="IPR015421">
    <property type="entry name" value="PyrdxlP-dep_Trfase_major"/>
</dbReference>
<dbReference type="PANTHER" id="PTHR42790">
    <property type="entry name" value="AMINOTRANSFERASE"/>
    <property type="match status" value="1"/>
</dbReference>
<evidence type="ECO:0008006" key="9">
    <source>
        <dbReference type="Google" id="ProtNLM"/>
    </source>
</evidence>
<dbReference type="AlphaFoldDB" id="A0A1J8QB60"/>
<comment type="similarity">
    <text evidence="2">Belongs to the class-I pyridoxal-phosphate-dependent aminotransferase family.</text>
</comment>
<comment type="cofactor">
    <cofactor evidence="1">
        <name>pyridoxal 5'-phosphate</name>
        <dbReference type="ChEBI" id="CHEBI:597326"/>
    </cofactor>
</comment>
<dbReference type="GO" id="GO:1901605">
    <property type="term" value="P:alpha-amino acid metabolic process"/>
    <property type="evidence" value="ECO:0007669"/>
    <property type="project" value="TreeGrafter"/>
</dbReference>
<evidence type="ECO:0000256" key="4">
    <source>
        <dbReference type="ARBA" id="ARBA00022679"/>
    </source>
</evidence>
<dbReference type="SUPFAM" id="SSF53383">
    <property type="entry name" value="PLP-dependent transferases"/>
    <property type="match status" value="1"/>
</dbReference>
<sequence length="196" mass="21433">MTTHSDGILVSASGVNTPHEEANGHLQKTVKSLPPHFYTDFLSDTARERKPSPIRGLFPLEKKPGVISLLAGKPNDAMFPFKSFSFTIASPTDPSQEQSISLSGKDLSVGLQYCDTAGIPRLIEWFMGLQERSHGRKSGEGWRLTIGTGSQDLIYKVKRSQILARSIILNPDPFRQAVNALVNPGDSILVESPVYA</sequence>
<accession>A0A1J8QB60</accession>
<comment type="caution">
    <text evidence="7">The sequence shown here is derived from an EMBL/GenBank/DDBJ whole genome shotgun (WGS) entry which is preliminary data.</text>
</comment>
<dbReference type="PANTHER" id="PTHR42790:SF19">
    <property type="entry name" value="KYNURENINE_ALPHA-AMINOADIPATE AMINOTRANSFERASE, MITOCHONDRIAL"/>
    <property type="match status" value="1"/>
</dbReference>
<evidence type="ECO:0000313" key="7">
    <source>
        <dbReference type="EMBL" id="OJA18221.1"/>
    </source>
</evidence>
<keyword evidence="5" id="KW-0663">Pyridoxal phosphate</keyword>
<dbReference type="GO" id="GO:0008483">
    <property type="term" value="F:transaminase activity"/>
    <property type="evidence" value="ECO:0007669"/>
    <property type="project" value="UniProtKB-KW"/>
</dbReference>
<evidence type="ECO:0000313" key="8">
    <source>
        <dbReference type="Proteomes" id="UP000183567"/>
    </source>
</evidence>
<dbReference type="EMBL" id="LVVM01001584">
    <property type="protein sequence ID" value="OJA18221.1"/>
    <property type="molecule type" value="Genomic_DNA"/>
</dbReference>
<dbReference type="OrthoDB" id="691673at2759"/>
<organism evidence="7 8">
    <name type="scientific">Rhizopogon vesiculosus</name>
    <dbReference type="NCBI Taxonomy" id="180088"/>
    <lineage>
        <taxon>Eukaryota</taxon>
        <taxon>Fungi</taxon>
        <taxon>Dikarya</taxon>
        <taxon>Basidiomycota</taxon>
        <taxon>Agaricomycotina</taxon>
        <taxon>Agaricomycetes</taxon>
        <taxon>Agaricomycetidae</taxon>
        <taxon>Boletales</taxon>
        <taxon>Suillineae</taxon>
        <taxon>Rhizopogonaceae</taxon>
        <taxon>Rhizopogon</taxon>
    </lineage>
</organism>
<feature type="region of interest" description="Disordered" evidence="6">
    <location>
        <begin position="1"/>
        <end position="21"/>
    </location>
</feature>